<feature type="compositionally biased region" description="Polar residues" evidence="1">
    <location>
        <begin position="213"/>
        <end position="225"/>
    </location>
</feature>
<dbReference type="Proteomes" id="UP000799324">
    <property type="component" value="Unassembled WGS sequence"/>
</dbReference>
<evidence type="ECO:0000256" key="1">
    <source>
        <dbReference type="SAM" id="MobiDB-lite"/>
    </source>
</evidence>
<dbReference type="EMBL" id="MU004365">
    <property type="protein sequence ID" value="KAF2654404.1"/>
    <property type="molecule type" value="Genomic_DNA"/>
</dbReference>
<evidence type="ECO:0000313" key="3">
    <source>
        <dbReference type="EMBL" id="KAF2654404.1"/>
    </source>
</evidence>
<accession>A0A6A6T773</accession>
<proteinExistence type="predicted"/>
<evidence type="ECO:0000313" key="4">
    <source>
        <dbReference type="Proteomes" id="UP000799324"/>
    </source>
</evidence>
<reference evidence="3" key="1">
    <citation type="journal article" date="2020" name="Stud. Mycol.">
        <title>101 Dothideomycetes genomes: a test case for predicting lifestyles and emergence of pathogens.</title>
        <authorList>
            <person name="Haridas S."/>
            <person name="Albert R."/>
            <person name="Binder M."/>
            <person name="Bloem J."/>
            <person name="Labutti K."/>
            <person name="Salamov A."/>
            <person name="Andreopoulos B."/>
            <person name="Baker S."/>
            <person name="Barry K."/>
            <person name="Bills G."/>
            <person name="Bluhm B."/>
            <person name="Cannon C."/>
            <person name="Castanera R."/>
            <person name="Culley D."/>
            <person name="Daum C."/>
            <person name="Ezra D."/>
            <person name="Gonzalez J."/>
            <person name="Henrissat B."/>
            <person name="Kuo A."/>
            <person name="Liang C."/>
            <person name="Lipzen A."/>
            <person name="Lutzoni F."/>
            <person name="Magnuson J."/>
            <person name="Mondo S."/>
            <person name="Nolan M."/>
            <person name="Ohm R."/>
            <person name="Pangilinan J."/>
            <person name="Park H.-J."/>
            <person name="Ramirez L."/>
            <person name="Alfaro M."/>
            <person name="Sun H."/>
            <person name="Tritt A."/>
            <person name="Yoshinaga Y."/>
            <person name="Zwiers L.-H."/>
            <person name="Turgeon B."/>
            <person name="Goodwin S."/>
            <person name="Spatafora J."/>
            <person name="Crous P."/>
            <person name="Grigoriev I."/>
        </authorList>
    </citation>
    <scope>NUCLEOTIDE SEQUENCE</scope>
    <source>
        <strain evidence="3">CBS 122681</strain>
    </source>
</reference>
<keyword evidence="2" id="KW-1133">Transmembrane helix</keyword>
<protein>
    <submittedName>
        <fullName evidence="3">Uncharacterized protein</fullName>
    </submittedName>
</protein>
<feature type="transmembrane region" description="Helical" evidence="2">
    <location>
        <begin position="12"/>
        <end position="33"/>
    </location>
</feature>
<keyword evidence="2" id="KW-0812">Transmembrane</keyword>
<keyword evidence="4" id="KW-1185">Reference proteome</keyword>
<evidence type="ECO:0000256" key="2">
    <source>
        <dbReference type="SAM" id="Phobius"/>
    </source>
</evidence>
<keyword evidence="2" id="KW-0472">Membrane</keyword>
<sequence length="422" mass="46885">MYAIRTHYCSYYFSKILGCLINASPCIFSRLYLLTRPFVGSCRVTARDQSVGPVMPIHDLIDFGALMCVRLGHDMYKFSDLDVGRFRTGWSHVADVESIDHAPHTRVKRMSSKCRISDHATKLLFGGVSCGAACWDFLAGLVVCIDDNDSIVFLGFQGGNANSFETSARYEAAGDKATWRLYLKHKKSMPGRIAPVPSRVVGPALQGARDVNHSSPGQSTSNSTPYADVPSALSVNADTKKSVDLGCRRGHDVETRDNQSIRNAVSGELGIFYCYEHGAWSLRGHPLSNYRTRLSKKLDRSSALDTREAMIRYHKPEGGQRNRVYRTMLKLLFLANCDGRQGLQARSALTSSGFKIRGRHQMAWSGRECGTSLRICSFSLLVTVCAALQYPSVRVCRNGTTTPGRLEFDFQYGNSSIKEEWT</sequence>
<dbReference type="AlphaFoldDB" id="A0A6A6T773"/>
<feature type="region of interest" description="Disordered" evidence="1">
    <location>
        <begin position="207"/>
        <end position="230"/>
    </location>
</feature>
<gene>
    <name evidence="3" type="ORF">K491DRAFT_759029</name>
</gene>
<organism evidence="3 4">
    <name type="scientific">Lophiostoma macrostomum CBS 122681</name>
    <dbReference type="NCBI Taxonomy" id="1314788"/>
    <lineage>
        <taxon>Eukaryota</taxon>
        <taxon>Fungi</taxon>
        <taxon>Dikarya</taxon>
        <taxon>Ascomycota</taxon>
        <taxon>Pezizomycotina</taxon>
        <taxon>Dothideomycetes</taxon>
        <taxon>Pleosporomycetidae</taxon>
        <taxon>Pleosporales</taxon>
        <taxon>Lophiostomataceae</taxon>
        <taxon>Lophiostoma</taxon>
    </lineage>
</organism>
<name>A0A6A6T773_9PLEO</name>